<gene>
    <name evidence="2" type="ORF">COT97_04300</name>
</gene>
<comment type="caution">
    <text evidence="2">The sequence shown here is derived from an EMBL/GenBank/DDBJ whole genome shotgun (WGS) entry which is preliminary data.</text>
</comment>
<accession>A0A2H0V486</accession>
<keyword evidence="1" id="KW-0812">Transmembrane</keyword>
<sequence>MGKKLIFIIVLVVVVLGGYWAYQDYYLSNKIKDLSELPGCDYYLDRYPDASEIIREACEYESNLSDDVPTEEDPGRVTYLNAALTWKSAADVLPLEQREELNRRAVDVYRYYENKFDDHAYALRWNIAHLYQDLGEYELAEEYYLKAIESNNVSSEPYVALYYLYENGDIEKSVEEVDAFFQKAFDFVSDNPDIILDRYLDFLEKNGLDSRAAEVRAELRTRYPNRY</sequence>
<dbReference type="Pfam" id="PF13181">
    <property type="entry name" value="TPR_8"/>
    <property type="match status" value="1"/>
</dbReference>
<dbReference type="Gene3D" id="1.25.40.10">
    <property type="entry name" value="Tetratricopeptide repeat domain"/>
    <property type="match status" value="1"/>
</dbReference>
<proteinExistence type="predicted"/>
<dbReference type="AlphaFoldDB" id="A0A2H0V486"/>
<dbReference type="Proteomes" id="UP000229901">
    <property type="component" value="Unassembled WGS sequence"/>
</dbReference>
<name>A0A2H0V486_9BACT</name>
<dbReference type="InterPro" id="IPR019734">
    <property type="entry name" value="TPR_rpt"/>
</dbReference>
<evidence type="ECO:0000256" key="1">
    <source>
        <dbReference type="SAM" id="Phobius"/>
    </source>
</evidence>
<evidence type="ECO:0000313" key="2">
    <source>
        <dbReference type="EMBL" id="PIR93917.1"/>
    </source>
</evidence>
<reference evidence="3" key="1">
    <citation type="submission" date="2017-09" db="EMBL/GenBank/DDBJ databases">
        <title>Depth-based differentiation of microbial function through sediment-hosted aquifers and enrichment of novel symbionts in the deep terrestrial subsurface.</title>
        <authorList>
            <person name="Probst A.J."/>
            <person name="Ladd B."/>
            <person name="Jarett J.K."/>
            <person name="Geller-Mcgrath D.E."/>
            <person name="Sieber C.M.K."/>
            <person name="Emerson J.B."/>
            <person name="Anantharaman K."/>
            <person name="Thomas B.C."/>
            <person name="Malmstrom R."/>
            <person name="Stieglmeier M."/>
            <person name="Klingl A."/>
            <person name="Woyke T."/>
            <person name="Ryan C.M."/>
            <person name="Banfield J.F."/>
        </authorList>
    </citation>
    <scope>NUCLEOTIDE SEQUENCE [LARGE SCALE GENOMIC DNA]</scope>
</reference>
<dbReference type="EMBL" id="PFAP01000031">
    <property type="protein sequence ID" value="PIR93917.1"/>
    <property type="molecule type" value="Genomic_DNA"/>
</dbReference>
<keyword evidence="1" id="KW-1133">Transmembrane helix</keyword>
<evidence type="ECO:0000313" key="3">
    <source>
        <dbReference type="Proteomes" id="UP000229901"/>
    </source>
</evidence>
<protein>
    <submittedName>
        <fullName evidence="2">Uncharacterized protein</fullName>
    </submittedName>
</protein>
<feature type="transmembrane region" description="Helical" evidence="1">
    <location>
        <begin position="5"/>
        <end position="22"/>
    </location>
</feature>
<keyword evidence="1" id="KW-0472">Membrane</keyword>
<dbReference type="InterPro" id="IPR011990">
    <property type="entry name" value="TPR-like_helical_dom_sf"/>
</dbReference>
<organism evidence="2 3">
    <name type="scientific">Candidatus Falkowbacteria bacterium CG10_big_fil_rev_8_21_14_0_10_39_11</name>
    <dbReference type="NCBI Taxonomy" id="1974565"/>
    <lineage>
        <taxon>Bacteria</taxon>
        <taxon>Candidatus Falkowiibacteriota</taxon>
    </lineage>
</organism>
<dbReference type="SUPFAM" id="SSF48452">
    <property type="entry name" value="TPR-like"/>
    <property type="match status" value="1"/>
</dbReference>